<dbReference type="Gene3D" id="1.25.40.10">
    <property type="entry name" value="Tetratricopeptide repeat domain"/>
    <property type="match status" value="3"/>
</dbReference>
<dbReference type="EMBL" id="QYUP01000008">
    <property type="protein sequence ID" value="RJG27618.1"/>
    <property type="molecule type" value="Genomic_DNA"/>
</dbReference>
<evidence type="ECO:0000259" key="1">
    <source>
        <dbReference type="Pfam" id="PF09976"/>
    </source>
</evidence>
<evidence type="ECO:0000313" key="2">
    <source>
        <dbReference type="EMBL" id="RJG27618.1"/>
    </source>
</evidence>
<organism evidence="2 3">
    <name type="scientific">Massilia cavernae</name>
    <dbReference type="NCBI Taxonomy" id="2320864"/>
    <lineage>
        <taxon>Bacteria</taxon>
        <taxon>Pseudomonadati</taxon>
        <taxon>Pseudomonadota</taxon>
        <taxon>Betaproteobacteria</taxon>
        <taxon>Burkholderiales</taxon>
        <taxon>Oxalobacteraceae</taxon>
        <taxon>Telluria group</taxon>
        <taxon>Massilia</taxon>
    </lineage>
</organism>
<dbReference type="PANTHER" id="PTHR12558">
    <property type="entry name" value="CELL DIVISION CYCLE 16,23,27"/>
    <property type="match status" value="1"/>
</dbReference>
<dbReference type="PANTHER" id="PTHR12558:SF13">
    <property type="entry name" value="CELL DIVISION CYCLE PROTEIN 27 HOMOLOG"/>
    <property type="match status" value="1"/>
</dbReference>
<gene>
    <name evidence="2" type="primary">prsT</name>
    <name evidence="2" type="ORF">D3872_00530</name>
</gene>
<comment type="caution">
    <text evidence="2">The sequence shown here is derived from an EMBL/GenBank/DDBJ whole genome shotgun (WGS) entry which is preliminary data.</text>
</comment>
<dbReference type="InterPro" id="IPR018704">
    <property type="entry name" value="SecYEG/CpoB_TPR"/>
</dbReference>
<dbReference type="SMART" id="SM00028">
    <property type="entry name" value="TPR"/>
    <property type="match status" value="10"/>
</dbReference>
<dbReference type="InterPro" id="IPR019734">
    <property type="entry name" value="TPR_rpt"/>
</dbReference>
<dbReference type="NCBIfam" id="TIGR02917">
    <property type="entry name" value="PEP_TPR_lipo"/>
    <property type="match status" value="1"/>
</dbReference>
<accession>A0A418Y8E5</accession>
<dbReference type="OrthoDB" id="5290951at2"/>
<protein>
    <submittedName>
        <fullName evidence="2">PEP-CTERM system TPR-repeat protein PrsT</fullName>
    </submittedName>
</protein>
<dbReference type="Proteomes" id="UP000284006">
    <property type="component" value="Unassembled WGS sequence"/>
</dbReference>
<feature type="domain" description="Ancillary SecYEG translocon subunit/Cell division coordinator CpoB TPR" evidence="1">
    <location>
        <begin position="277"/>
        <end position="371"/>
    </location>
</feature>
<keyword evidence="3" id="KW-1185">Reference proteome</keyword>
<dbReference type="Pfam" id="PF14559">
    <property type="entry name" value="TPR_19"/>
    <property type="match status" value="2"/>
</dbReference>
<proteinExistence type="predicted"/>
<sequence>MLALAGEAHLRARQFTQAAELFQNAAALRPDAAGLHTGLALSSLGTGENGRAVAELERAASLDKGTQRAGILLTMSYLRARAPDKAMAAVVQMEKNGSNPLVQNLKGGVHLAKQDLAGARASFEEALKLDPLYMPALDNLAQLDTMEKRPGGARQRYMAALARSPGNPLLMEALARLAAAEGKTGEARQWLARALNDNPDDLRAGLRLVEFDVRAGDKQKALVLAQKIQTSHPANVDARAMLAHVSYANDNFAAAAEEYARLTAMSPNNAGLHARYATVQMSMEDMAGAEASLRKALSIAPDMTAAQLSLLNVLIAQKKFPAALSYAKTVQEKQPASASGFKYEGDVHGAQGMHAAAVKAYERAFVLQQSSALVTQLHGALTRAGKAGEAKARITGWLGQHPGDIATRMYFASGLLLAKDVEAGAEHLHAVLRFDPANVMALNDLAWASQQLKRKDALSYAERAYKLAPNNAAVLDTLGWILMDNGETRRALPLLKNASALAPGSSDIRFHYGAALAKSGDKRSARAEIERAMAGTSFTHKAEAKALLATL</sequence>
<dbReference type="SUPFAM" id="SSF48452">
    <property type="entry name" value="TPR-like"/>
    <property type="match status" value="3"/>
</dbReference>
<dbReference type="InterPro" id="IPR014266">
    <property type="entry name" value="PEP-CTERM_TPR_PrsT"/>
</dbReference>
<dbReference type="AlphaFoldDB" id="A0A418Y8E5"/>
<dbReference type="InterPro" id="IPR011990">
    <property type="entry name" value="TPR-like_helical_dom_sf"/>
</dbReference>
<dbReference type="Pfam" id="PF13432">
    <property type="entry name" value="TPR_16"/>
    <property type="match status" value="2"/>
</dbReference>
<evidence type="ECO:0000313" key="3">
    <source>
        <dbReference type="Proteomes" id="UP000284006"/>
    </source>
</evidence>
<name>A0A418Y8E5_9BURK</name>
<dbReference type="Pfam" id="PF09976">
    <property type="entry name" value="TPR_21"/>
    <property type="match status" value="1"/>
</dbReference>
<reference evidence="2 3" key="1">
    <citation type="submission" date="2018-09" db="EMBL/GenBank/DDBJ databases">
        <authorList>
            <person name="Zhu H."/>
        </authorList>
    </citation>
    <scope>NUCLEOTIDE SEQUENCE [LARGE SCALE GENOMIC DNA]</scope>
    <source>
        <strain evidence="2 3">K1S02-61</strain>
    </source>
</reference>